<dbReference type="AlphaFoldDB" id="A0A0D6EXB2"/>
<accession>A0A0D6EXB2</accession>
<keyword evidence="2 3" id="KW-0687">Ribonucleoprotein</keyword>
<feature type="compositionally biased region" description="Basic and acidic residues" evidence="4">
    <location>
        <begin position="116"/>
        <end position="125"/>
    </location>
</feature>
<dbReference type="InterPro" id="IPR000307">
    <property type="entry name" value="Ribosomal_bS16"/>
</dbReference>
<dbReference type="KEGG" id="mbat:BN1208_1246"/>
<gene>
    <name evidence="3 5" type="primary">rpsP</name>
    <name evidence="5" type="ORF">BN1208_1246</name>
</gene>
<evidence type="ECO:0000313" key="6">
    <source>
        <dbReference type="Proteomes" id="UP000064007"/>
    </source>
</evidence>
<dbReference type="GO" id="GO:0006412">
    <property type="term" value="P:translation"/>
    <property type="evidence" value="ECO:0007669"/>
    <property type="project" value="UniProtKB-UniRule"/>
</dbReference>
<dbReference type="HAMAP" id="MF_00385">
    <property type="entry name" value="Ribosomal_bS16"/>
    <property type="match status" value="1"/>
</dbReference>
<dbReference type="NCBIfam" id="TIGR00002">
    <property type="entry name" value="S16"/>
    <property type="match status" value="1"/>
</dbReference>
<evidence type="ECO:0000256" key="1">
    <source>
        <dbReference type="ARBA" id="ARBA00022980"/>
    </source>
</evidence>
<comment type="similarity">
    <text evidence="3">Belongs to the bacterial ribosomal protein bS16 family.</text>
</comment>
<evidence type="ECO:0000256" key="4">
    <source>
        <dbReference type="SAM" id="MobiDB-lite"/>
    </source>
</evidence>
<dbReference type="OrthoDB" id="9807878at2"/>
<sequence>MVIIRLSRGGSKKTPFYNVVVADSRNRRDGRFIERIGFYNPMAKIGTEALRIDNERVTHWKGHGALLSDSVNRLVKLHAKGPEAIVALKKKDADKVEVRKAKEAAKKAEELKVAMDAKEAEEKAKAAAAAPAPEAAPAEAAAPEVTTDAAPVEAAPEAAAPEATPTEAVAPEEAPAEATEPPAESA</sequence>
<evidence type="ECO:0000256" key="3">
    <source>
        <dbReference type="HAMAP-Rule" id="MF_00385"/>
    </source>
</evidence>
<dbReference type="STRING" id="1581557.BN1208_1246"/>
<dbReference type="HOGENOM" id="CLU_100590_3_0_4"/>
<dbReference type="SUPFAM" id="SSF54565">
    <property type="entry name" value="Ribosomal protein S16"/>
    <property type="match status" value="1"/>
</dbReference>
<dbReference type="GO" id="GO:0015935">
    <property type="term" value="C:small ribosomal subunit"/>
    <property type="evidence" value="ECO:0007669"/>
    <property type="project" value="TreeGrafter"/>
</dbReference>
<evidence type="ECO:0000313" key="5">
    <source>
        <dbReference type="EMBL" id="CEZ20126.1"/>
    </source>
</evidence>
<proteinExistence type="inferred from homology"/>
<dbReference type="RefSeq" id="WP_046488879.1">
    <property type="nucleotide sequence ID" value="NZ_LN827929.1"/>
</dbReference>
<dbReference type="InterPro" id="IPR023803">
    <property type="entry name" value="Ribosomal_bS16_dom_sf"/>
</dbReference>
<evidence type="ECO:0000256" key="2">
    <source>
        <dbReference type="ARBA" id="ARBA00023274"/>
    </source>
</evidence>
<dbReference type="GO" id="GO:0003735">
    <property type="term" value="F:structural constituent of ribosome"/>
    <property type="evidence" value="ECO:0007669"/>
    <property type="project" value="InterPro"/>
</dbReference>
<organism evidence="5 6">
    <name type="scientific">Candidatus Methylopumilus planktonicus</name>
    <dbReference type="NCBI Taxonomy" id="1581557"/>
    <lineage>
        <taxon>Bacteria</taxon>
        <taxon>Pseudomonadati</taxon>
        <taxon>Pseudomonadota</taxon>
        <taxon>Betaproteobacteria</taxon>
        <taxon>Nitrosomonadales</taxon>
        <taxon>Methylophilaceae</taxon>
        <taxon>Candidatus Methylopumilus</taxon>
    </lineage>
</organism>
<keyword evidence="1 3" id="KW-0689">Ribosomal protein</keyword>
<feature type="compositionally biased region" description="Low complexity" evidence="4">
    <location>
        <begin position="126"/>
        <end position="186"/>
    </location>
</feature>
<dbReference type="Proteomes" id="UP000064007">
    <property type="component" value="Chromosome 1"/>
</dbReference>
<reference evidence="6" key="1">
    <citation type="submission" date="2014-12" db="EMBL/GenBank/DDBJ databases">
        <authorList>
            <person name="Salcher M.M."/>
        </authorList>
    </citation>
    <scope>NUCLEOTIDE SEQUENCE [LARGE SCALE GENOMIC DNA]</scope>
    <source>
        <strain evidence="6">MMS-10A-171</strain>
    </source>
</reference>
<dbReference type="Pfam" id="PF00886">
    <property type="entry name" value="Ribosomal_S16"/>
    <property type="match status" value="1"/>
</dbReference>
<dbReference type="EMBL" id="LN827929">
    <property type="protein sequence ID" value="CEZ20126.1"/>
    <property type="molecule type" value="Genomic_DNA"/>
</dbReference>
<protein>
    <recommendedName>
        <fullName evidence="3">Small ribosomal subunit protein bS16</fullName>
    </recommendedName>
</protein>
<dbReference type="Gene3D" id="3.30.1320.10">
    <property type="match status" value="1"/>
</dbReference>
<name>A0A0D6EXB2_9PROT</name>
<dbReference type="PANTHER" id="PTHR12919:SF20">
    <property type="entry name" value="SMALL RIBOSOMAL SUBUNIT PROTEIN BS16M"/>
    <property type="match status" value="1"/>
</dbReference>
<dbReference type="PANTHER" id="PTHR12919">
    <property type="entry name" value="30S RIBOSOMAL PROTEIN S16"/>
    <property type="match status" value="1"/>
</dbReference>
<feature type="region of interest" description="Disordered" evidence="4">
    <location>
        <begin position="116"/>
        <end position="186"/>
    </location>
</feature>
<keyword evidence="6" id="KW-1185">Reference proteome</keyword>
<dbReference type="GO" id="GO:0005737">
    <property type="term" value="C:cytoplasm"/>
    <property type="evidence" value="ECO:0007669"/>
    <property type="project" value="UniProtKB-ARBA"/>
</dbReference>